<dbReference type="EMBL" id="LR216287">
    <property type="protein sequence ID" value="VFJ12762.1"/>
    <property type="molecule type" value="Genomic_DNA"/>
</dbReference>
<evidence type="ECO:0000313" key="2">
    <source>
        <dbReference type="Proteomes" id="UP000294299"/>
    </source>
</evidence>
<dbReference type="GeneID" id="39419977"/>
<accession>A0A484I9T9</accession>
<dbReference type="OrthoDB" id="6375at2157"/>
<evidence type="ECO:0000313" key="1">
    <source>
        <dbReference type="EMBL" id="VFJ12762.1"/>
    </source>
</evidence>
<dbReference type="AlphaFoldDB" id="A0A484I9T9"/>
<reference evidence="1 2" key="1">
    <citation type="submission" date="2019-02" db="EMBL/GenBank/DDBJ databases">
        <authorList>
            <person name="Lehtovirta-Morley E L."/>
        </authorList>
    </citation>
    <scope>NUCLEOTIDE SEQUENCE [LARGE SCALE GENOMIC DNA]</scope>
    <source>
        <strain evidence="1">NFRAN1</strain>
    </source>
</reference>
<dbReference type="KEGG" id="nfn:NFRAN_0441"/>
<dbReference type="Proteomes" id="UP000294299">
    <property type="component" value="Chromosome NFRAN"/>
</dbReference>
<organism evidence="1 2">
    <name type="scientific">Candidatus Nitrosocosmicus franklandianus</name>
    <dbReference type="NCBI Taxonomy" id="1798806"/>
    <lineage>
        <taxon>Archaea</taxon>
        <taxon>Nitrososphaerota</taxon>
        <taxon>Nitrososphaeria</taxon>
        <taxon>Nitrososphaerales</taxon>
        <taxon>Nitrososphaeraceae</taxon>
        <taxon>Candidatus Nitrosocosmicus</taxon>
    </lineage>
</organism>
<proteinExistence type="predicted"/>
<sequence>MDRELHTLEDFMANVHKLGYDFIEYHNHKVPCLLVQPEQFESIMRNSYGKPNLIDTNLNIYDDGCHVFVNLNVNFLNTDLKFDFLLYANESIDFFEALAASGMLGIVPHKSFGNNVFFVQLPKRDNAENALSLIRSKLK</sequence>
<name>A0A484I9T9_9ARCH</name>
<gene>
    <name evidence="1" type="ORF">NFRAN_0441</name>
</gene>
<protein>
    <submittedName>
        <fullName evidence="1">Uncharacterized protein</fullName>
    </submittedName>
</protein>
<keyword evidence="2" id="KW-1185">Reference proteome</keyword>
<dbReference type="RefSeq" id="WP_134482815.1">
    <property type="nucleotide sequence ID" value="NZ_LR216287.1"/>
</dbReference>